<evidence type="ECO:0000256" key="2">
    <source>
        <dbReference type="ARBA" id="ARBA00022490"/>
    </source>
</evidence>
<keyword evidence="13" id="KW-1185">Reference proteome</keyword>
<evidence type="ECO:0000313" key="12">
    <source>
        <dbReference type="EMBL" id="MBP1855011.1"/>
    </source>
</evidence>
<keyword evidence="4" id="KW-0521">NADP</keyword>
<comment type="caution">
    <text evidence="12">The sequence shown here is derived from an EMBL/GenBank/DDBJ whole genome shotgun (WGS) entry which is preliminary data.</text>
</comment>
<accession>A0ABS4EAP5</accession>
<name>A0ABS4EAP5_9FIRM</name>
<keyword evidence="2" id="KW-0963">Cytoplasm</keyword>
<dbReference type="SUPFAM" id="SSF51735">
    <property type="entry name" value="NAD(P)-binding Rossmann-fold domains"/>
    <property type="match status" value="1"/>
</dbReference>
<comment type="similarity">
    <text evidence="1">Belongs to the DapB family.</text>
</comment>
<evidence type="ECO:0000256" key="4">
    <source>
        <dbReference type="ARBA" id="ARBA00022857"/>
    </source>
</evidence>
<organism evidence="12 13">
    <name type="scientific">Metaclostridioides mangenotii</name>
    <dbReference type="NCBI Taxonomy" id="1540"/>
    <lineage>
        <taxon>Bacteria</taxon>
        <taxon>Bacillati</taxon>
        <taxon>Bacillota</taxon>
        <taxon>Clostridia</taxon>
        <taxon>Peptostreptococcales</taxon>
        <taxon>Peptostreptococcaceae</taxon>
        <taxon>Metaclostridioides</taxon>
    </lineage>
</organism>
<evidence type="ECO:0000256" key="9">
    <source>
        <dbReference type="NCBIfam" id="TIGR00036"/>
    </source>
</evidence>
<keyword evidence="7" id="KW-0520">NAD</keyword>
<evidence type="ECO:0000256" key="3">
    <source>
        <dbReference type="ARBA" id="ARBA00022605"/>
    </source>
</evidence>
<dbReference type="Pfam" id="PF01113">
    <property type="entry name" value="DapB_N"/>
    <property type="match status" value="1"/>
</dbReference>
<dbReference type="Proteomes" id="UP000767291">
    <property type="component" value="Unassembled WGS sequence"/>
</dbReference>
<evidence type="ECO:0000256" key="7">
    <source>
        <dbReference type="ARBA" id="ARBA00023027"/>
    </source>
</evidence>
<dbReference type="InterPro" id="IPR036291">
    <property type="entry name" value="NAD(P)-bd_dom_sf"/>
</dbReference>
<keyword evidence="5" id="KW-0220">Diaminopimelate biosynthesis</keyword>
<evidence type="ECO:0000256" key="5">
    <source>
        <dbReference type="ARBA" id="ARBA00022915"/>
    </source>
</evidence>
<protein>
    <recommendedName>
        <fullName evidence="9">4-hydroxy-tetrahydrodipicolinate reductase</fullName>
        <ecNumber evidence="9">1.17.1.8</ecNumber>
    </recommendedName>
</protein>
<keyword evidence="6 12" id="KW-0560">Oxidoreductase</keyword>
<proteinExistence type="inferred from homology"/>
<dbReference type="SUPFAM" id="SSF55347">
    <property type="entry name" value="Glyceraldehyde-3-phosphate dehydrogenase-like, C-terminal domain"/>
    <property type="match status" value="1"/>
</dbReference>
<dbReference type="PANTHER" id="PTHR20836:SF7">
    <property type="entry name" value="4-HYDROXY-TETRAHYDRODIPICOLINATE REDUCTASE"/>
    <property type="match status" value="1"/>
</dbReference>
<dbReference type="PANTHER" id="PTHR20836">
    <property type="entry name" value="DIHYDRODIPICOLINATE REDUCTASE"/>
    <property type="match status" value="1"/>
</dbReference>
<dbReference type="InterPro" id="IPR000846">
    <property type="entry name" value="DapB_N"/>
</dbReference>
<evidence type="ECO:0000259" key="10">
    <source>
        <dbReference type="Pfam" id="PF01113"/>
    </source>
</evidence>
<evidence type="ECO:0000313" key="13">
    <source>
        <dbReference type="Proteomes" id="UP000767291"/>
    </source>
</evidence>
<evidence type="ECO:0000259" key="11">
    <source>
        <dbReference type="Pfam" id="PF05173"/>
    </source>
</evidence>
<evidence type="ECO:0000256" key="1">
    <source>
        <dbReference type="ARBA" id="ARBA00006642"/>
    </source>
</evidence>
<dbReference type="CDD" id="cd02274">
    <property type="entry name" value="DHDPR_N"/>
    <property type="match status" value="1"/>
</dbReference>
<dbReference type="GO" id="GO:0008839">
    <property type="term" value="F:4-hydroxy-tetrahydrodipicolinate reductase"/>
    <property type="evidence" value="ECO:0007669"/>
    <property type="project" value="UniProtKB-EC"/>
</dbReference>
<dbReference type="EMBL" id="JAGGJX010000002">
    <property type="protein sequence ID" value="MBP1855011.1"/>
    <property type="molecule type" value="Genomic_DNA"/>
</dbReference>
<dbReference type="EC" id="1.17.1.8" evidence="9"/>
<dbReference type="Gene3D" id="3.40.50.720">
    <property type="entry name" value="NAD(P)-binding Rossmann-like Domain"/>
    <property type="match status" value="1"/>
</dbReference>
<dbReference type="PROSITE" id="PS01298">
    <property type="entry name" value="DAPB"/>
    <property type="match status" value="1"/>
</dbReference>
<dbReference type="Gene3D" id="3.30.360.10">
    <property type="entry name" value="Dihydrodipicolinate Reductase, domain 2"/>
    <property type="match status" value="1"/>
</dbReference>
<sequence length="202" mass="22155">MDDVAEKCDVIIDFSHPANLDSILKYALANKTPIVLATTGYSQADLEKIDSASKEVAILLSSNTSLGVNIFIDLVKKSVKLLKNFDIEIIDKHHKRKEDAPSGTALMLASAIKEVDTKKYNTYGRQGRDAKRSKEEIGIHSIRGGSIVSDHDVIFAGDSEVITFKHQAQSDVIFAKGALVAAEYLQSKTDGLYEMKDVLNID</sequence>
<evidence type="ECO:0000256" key="6">
    <source>
        <dbReference type="ARBA" id="ARBA00023002"/>
    </source>
</evidence>
<feature type="domain" description="Dihydrodipicolinate reductase C-terminal" evidence="11">
    <location>
        <begin position="67"/>
        <end position="199"/>
    </location>
</feature>
<dbReference type="InterPro" id="IPR023940">
    <property type="entry name" value="DHDPR_bac"/>
</dbReference>
<reference evidence="12 13" key="1">
    <citation type="submission" date="2021-03" db="EMBL/GenBank/DDBJ databases">
        <title>Genomic Encyclopedia of Type Strains, Phase IV (KMG-IV): sequencing the most valuable type-strain genomes for metagenomic binning, comparative biology and taxonomic classification.</title>
        <authorList>
            <person name="Goeker M."/>
        </authorList>
    </citation>
    <scope>NUCLEOTIDE SEQUENCE [LARGE SCALE GENOMIC DNA]</scope>
    <source>
        <strain evidence="12 13">DSM 1289</strain>
    </source>
</reference>
<dbReference type="InterPro" id="IPR022663">
    <property type="entry name" value="DapB_C"/>
</dbReference>
<feature type="domain" description="Dihydrodipicolinate reductase N-terminal" evidence="10">
    <location>
        <begin position="2"/>
        <end position="63"/>
    </location>
</feature>
<keyword evidence="8" id="KW-0457">Lysine biosynthesis</keyword>
<evidence type="ECO:0000256" key="8">
    <source>
        <dbReference type="ARBA" id="ARBA00023154"/>
    </source>
</evidence>
<dbReference type="InterPro" id="IPR022664">
    <property type="entry name" value="DapB_N_CS"/>
</dbReference>
<dbReference type="Pfam" id="PF05173">
    <property type="entry name" value="DapB_C"/>
    <property type="match status" value="1"/>
</dbReference>
<dbReference type="NCBIfam" id="TIGR00036">
    <property type="entry name" value="dapB"/>
    <property type="match status" value="1"/>
</dbReference>
<keyword evidence="3" id="KW-0028">Amino-acid biosynthesis</keyword>
<gene>
    <name evidence="12" type="ORF">J2Z43_001404</name>
</gene>